<dbReference type="AlphaFoldDB" id="A0A4U1MHH3"/>
<dbReference type="EMBL" id="SWFM01000002">
    <property type="protein sequence ID" value="TKD70749.1"/>
    <property type="molecule type" value="Genomic_DNA"/>
</dbReference>
<keyword evidence="2" id="KW-0540">Nuclease</keyword>
<dbReference type="InterPro" id="IPR003615">
    <property type="entry name" value="HNH_nuc"/>
</dbReference>
<proteinExistence type="predicted"/>
<reference evidence="2 3" key="1">
    <citation type="submission" date="2019-04" db="EMBL/GenBank/DDBJ databases">
        <title>Genome sequence of Bacillus hwajinpoensis strain Y2.</title>
        <authorList>
            <person name="Fair J.L."/>
            <person name="Maclea K.S."/>
        </authorList>
    </citation>
    <scope>NUCLEOTIDE SEQUENCE [LARGE SCALE GENOMIC DNA]</scope>
    <source>
        <strain evidence="2 3">Y2</strain>
    </source>
</reference>
<evidence type="ECO:0000313" key="2">
    <source>
        <dbReference type="EMBL" id="TKD70749.1"/>
    </source>
</evidence>
<accession>A0A4U1MHH3</accession>
<organism evidence="2 3">
    <name type="scientific">Guptibacillus hwajinpoensis</name>
    <dbReference type="NCBI Taxonomy" id="208199"/>
    <lineage>
        <taxon>Bacteria</taxon>
        <taxon>Bacillati</taxon>
        <taxon>Bacillota</taxon>
        <taxon>Bacilli</taxon>
        <taxon>Bacillales</taxon>
        <taxon>Guptibacillaceae</taxon>
        <taxon>Guptibacillus</taxon>
    </lineage>
</organism>
<keyword evidence="2" id="KW-0255">Endonuclease</keyword>
<dbReference type="OrthoDB" id="9802901at2"/>
<sequence length="316" mass="36938">MNPEETVGKLVDANRRYFAVVLGKYLEDKYIVDNSWRSKSGWNEVKKRHFNNECFYCGVQEGYQYTHPISKKNMRIILQKEHLDSIRMGGLDVKGNVVPACSLCNREKSDTNWEEYLNKKIKSQSIKDIKINKINCYRENFSNWSNLIEDTIYKNSKITLDIKLQQAIQSAHHWITNEIYQDKLYEYLYHITTIREWNNTQNSYSAEFEIDGKKGTPCSYEFQINNYIDRPLMTINMESEKIIILSFKKDEVEGQYEMINVEGDNFFLVKGVISLNKITSSEPFCISHFSDIKNALSSIKHSLTSQGVNFAGYEPK</sequence>
<dbReference type="GO" id="GO:0004519">
    <property type="term" value="F:endonuclease activity"/>
    <property type="evidence" value="ECO:0007669"/>
    <property type="project" value="UniProtKB-KW"/>
</dbReference>
<dbReference type="Gene3D" id="1.10.30.50">
    <property type="match status" value="1"/>
</dbReference>
<dbReference type="RefSeq" id="WP_136946823.1">
    <property type="nucleotide sequence ID" value="NZ_SWFM01000002.1"/>
</dbReference>
<dbReference type="SMART" id="SM00507">
    <property type="entry name" value="HNHc"/>
    <property type="match status" value="1"/>
</dbReference>
<gene>
    <name evidence="2" type="ORF">FBF83_09020</name>
</gene>
<protein>
    <submittedName>
        <fullName evidence="2">HNH endonuclease</fullName>
    </submittedName>
</protein>
<evidence type="ECO:0000313" key="3">
    <source>
        <dbReference type="Proteomes" id="UP000310541"/>
    </source>
</evidence>
<dbReference type="Proteomes" id="UP000310541">
    <property type="component" value="Unassembled WGS sequence"/>
</dbReference>
<evidence type="ECO:0000259" key="1">
    <source>
        <dbReference type="SMART" id="SM00507"/>
    </source>
</evidence>
<name>A0A4U1MHH3_9BACL</name>
<keyword evidence="2" id="KW-0378">Hydrolase</keyword>
<feature type="domain" description="HNH nuclease" evidence="1">
    <location>
        <begin position="40"/>
        <end position="106"/>
    </location>
</feature>
<dbReference type="CDD" id="cd00085">
    <property type="entry name" value="HNHc"/>
    <property type="match status" value="1"/>
</dbReference>
<comment type="caution">
    <text evidence="2">The sequence shown here is derived from an EMBL/GenBank/DDBJ whole genome shotgun (WGS) entry which is preliminary data.</text>
</comment>